<dbReference type="CDD" id="cd22348">
    <property type="entry name" value="PDDEXK_nuclease"/>
    <property type="match status" value="1"/>
</dbReference>
<comment type="caution">
    <text evidence="2">The sequence shown here is derived from an EMBL/GenBank/DDBJ whole genome shotgun (WGS) entry which is preliminary data.</text>
</comment>
<keyword evidence="2" id="KW-0378">Hydrolase</keyword>
<dbReference type="Gene3D" id="3.30.70.3570">
    <property type="entry name" value="MvaI/BcnI restriction endonuclease, recognition domain"/>
    <property type="match status" value="1"/>
</dbReference>
<reference evidence="3" key="1">
    <citation type="submission" date="2017-09" db="EMBL/GenBank/DDBJ databases">
        <title>Depth-based differentiation of microbial function through sediment-hosted aquifers and enrichment of novel symbionts in the deep terrestrial subsurface.</title>
        <authorList>
            <person name="Probst A.J."/>
            <person name="Ladd B."/>
            <person name="Jarett J.K."/>
            <person name="Geller-Mcgrath D.E."/>
            <person name="Sieber C.M.K."/>
            <person name="Emerson J.B."/>
            <person name="Anantharaman K."/>
            <person name="Thomas B.C."/>
            <person name="Malmstrom R."/>
            <person name="Stieglmeier M."/>
            <person name="Klingl A."/>
            <person name="Woyke T."/>
            <person name="Ryan C.M."/>
            <person name="Banfield J.F."/>
        </authorList>
    </citation>
    <scope>NUCLEOTIDE SEQUENCE [LARGE SCALE GENOMIC DNA]</scope>
</reference>
<dbReference type="Gene3D" id="3.40.210.20">
    <property type="entry name" value="MvaI/BcnI restriction endonuclease, catalytic domain"/>
    <property type="match status" value="1"/>
</dbReference>
<gene>
    <name evidence="2" type="ORF">COS11_01115</name>
</gene>
<evidence type="ECO:0000313" key="2">
    <source>
        <dbReference type="EMBL" id="PIV64645.1"/>
    </source>
</evidence>
<name>A0A2M7EAD0_9BACT</name>
<accession>A0A2M7EAD0</accession>
<evidence type="ECO:0000313" key="3">
    <source>
        <dbReference type="Proteomes" id="UP000228886"/>
    </source>
</evidence>
<dbReference type="AlphaFoldDB" id="A0A2M7EAD0"/>
<dbReference type="Proteomes" id="UP000228886">
    <property type="component" value="Unassembled WGS sequence"/>
</dbReference>
<protein>
    <submittedName>
        <fullName evidence="2">Glycosyl hydrolase</fullName>
    </submittedName>
</protein>
<evidence type="ECO:0000259" key="1">
    <source>
        <dbReference type="Pfam" id="PF15515"/>
    </source>
</evidence>
<proteinExistence type="predicted"/>
<dbReference type="GO" id="GO:0016787">
    <property type="term" value="F:hydrolase activity"/>
    <property type="evidence" value="ECO:0007669"/>
    <property type="project" value="UniProtKB-KW"/>
</dbReference>
<dbReference type="EMBL" id="PETL01000056">
    <property type="protein sequence ID" value="PIV64645.1"/>
    <property type="molecule type" value="Genomic_DNA"/>
</dbReference>
<dbReference type="InterPro" id="IPR029127">
    <property type="entry name" value="MvaI_BcnI"/>
</dbReference>
<dbReference type="Pfam" id="PF15515">
    <property type="entry name" value="MvaI_BcnI"/>
    <property type="match status" value="1"/>
</dbReference>
<sequence length="237" mass="27360">MITYPELIERLKAITIKEKGYIKTHRKGNTGIGKTLEDLLGITENNIPGPNTAMIELKSARKNVSSMLTLFTKSPLPPKANSVLLERFGYESARGNKRKELHTTVNAKEYNRLKGKPGFKIDIQKDRVNLITIQKEIVGYWDKETLKNSFEKKLPKLLYVKAEAKDKGSNEKFWFNEAWLLSGFNFENFLNLLKEGIILVDIRIGQYPDGRPHDHGTGFRVFPDKLDLCFEYRERIR</sequence>
<feature type="domain" description="MvaI/BcnI restriction endonuclease" evidence="1">
    <location>
        <begin position="14"/>
        <end position="230"/>
    </location>
</feature>
<dbReference type="InterPro" id="IPR043005">
    <property type="entry name" value="MvaI_BcnI_rec"/>
</dbReference>
<dbReference type="InterPro" id="IPR043004">
    <property type="entry name" value="MvaI_BcnI_cat"/>
</dbReference>
<organism evidence="2 3">
    <name type="scientific">bacterium (Candidatus Ratteibacteria) CG01_land_8_20_14_3_00_40_19</name>
    <dbReference type="NCBI Taxonomy" id="2014290"/>
    <lineage>
        <taxon>Bacteria</taxon>
        <taxon>Candidatus Ratteibacteria</taxon>
    </lineage>
</organism>